<gene>
    <name evidence="3" type="ORF">E0Z10_g4749</name>
</gene>
<proteinExistence type="predicted"/>
<feature type="domain" description="C2H2-type" evidence="2">
    <location>
        <begin position="332"/>
        <end position="358"/>
    </location>
</feature>
<feature type="domain" description="C2H2-type" evidence="2">
    <location>
        <begin position="300"/>
        <end position="328"/>
    </location>
</feature>
<dbReference type="OrthoDB" id="20872at2759"/>
<feature type="domain" description="C2H2-type" evidence="2">
    <location>
        <begin position="381"/>
        <end position="408"/>
    </location>
</feature>
<dbReference type="PANTHER" id="PTHR35391">
    <property type="entry name" value="C2H2-TYPE DOMAIN-CONTAINING PROTEIN-RELATED"/>
    <property type="match status" value="1"/>
</dbReference>
<dbReference type="STRING" id="37992.A0A4Z0YXX2"/>
<sequence length="607" mass="68809">MMSNANPACAEASTAAVTKSCLDGAQKTIKQLEGDDQVHIQNRLIDLRLWADSVGATAEAKASLDWRFRHRPDDIDIIRQLLSMLDGLFNDCYIAATHKYDVKDIISNIDSTVNSLCVIGVHIRRSGRKSRLRKADNSFDQNRDKYDELRAHLACVIASNPTENGRPENEGNEIHDVDYFAKLEFTPIQERLIEANLRRRHRFVEAQRHSRKLKGPPIEPYHPIIPRQTIATAAPSHAKQEVNLTLKVNSTQGNKVATARQEKRAPPTSFGEKSHTITATSASGLDSKWGKHLANDIYPYTCILEDCPTPYNLFATHNEWNDHFMNDHPSQWQCPCCEGDPLIFKLLTEILHHLMSEHPVASSDRFEHLVMVAEIKVMGITECPLCEFSGETGQYQDSPELIEHVLKHVHDFSLYSLPWPMDSNSSSVNPVATFDMNHAVRFVKDDIGNEYPFSVAEWAKTVAPTGNIIDDPEGNQIVLSTPLQLQLRDVDLHPPDLNLLKDSKPKSTSIVRSELDYSSKHEFFIGDSDDSRFFSKVGNTGRPNDKYRPVRWICTLCNLQSNQGDSVYFQHLENVHHGDIEEARELVNIDIEKWKLSMLKEAYWNGV</sequence>
<accession>A0A4Z0YXX2</accession>
<feature type="domain" description="C2H2-type" evidence="2">
    <location>
        <begin position="552"/>
        <end position="576"/>
    </location>
</feature>
<evidence type="ECO:0000313" key="4">
    <source>
        <dbReference type="Proteomes" id="UP000297716"/>
    </source>
</evidence>
<feature type="region of interest" description="Disordered" evidence="1">
    <location>
        <begin position="253"/>
        <end position="276"/>
    </location>
</feature>
<dbReference type="InterPro" id="IPR013087">
    <property type="entry name" value="Znf_C2H2_type"/>
</dbReference>
<reference evidence="3 4" key="1">
    <citation type="submission" date="2019-03" db="EMBL/GenBank/DDBJ databases">
        <title>Draft genome sequence of Xylaria hypoxylon DSM 108379, a ubiquitous saprotrophic-parasitic fungi on hardwood.</title>
        <authorList>
            <person name="Buettner E."/>
            <person name="Leonhardt S."/>
            <person name="Gebauer A.M."/>
            <person name="Liers C."/>
            <person name="Hofrichter M."/>
            <person name="Kellner H."/>
        </authorList>
    </citation>
    <scope>NUCLEOTIDE SEQUENCE [LARGE SCALE GENOMIC DNA]</scope>
    <source>
        <strain evidence="3 4">DSM 108379</strain>
    </source>
</reference>
<dbReference type="AlphaFoldDB" id="A0A4Z0YXX2"/>
<protein>
    <recommendedName>
        <fullName evidence="2">C2H2-type domain-containing protein</fullName>
    </recommendedName>
</protein>
<dbReference type="PANTHER" id="PTHR35391:SF5">
    <property type="entry name" value="DUF6590 DOMAIN-CONTAINING PROTEIN"/>
    <property type="match status" value="1"/>
</dbReference>
<dbReference type="EMBL" id="SKBN01000078">
    <property type="protein sequence ID" value="TGJ84005.1"/>
    <property type="molecule type" value="Genomic_DNA"/>
</dbReference>
<keyword evidence="4" id="KW-1185">Reference proteome</keyword>
<comment type="caution">
    <text evidence="3">The sequence shown here is derived from an EMBL/GenBank/DDBJ whole genome shotgun (WGS) entry which is preliminary data.</text>
</comment>
<dbReference type="SMART" id="SM00355">
    <property type="entry name" value="ZnF_C2H2"/>
    <property type="match status" value="4"/>
</dbReference>
<evidence type="ECO:0000313" key="3">
    <source>
        <dbReference type="EMBL" id="TGJ84005.1"/>
    </source>
</evidence>
<evidence type="ECO:0000259" key="2">
    <source>
        <dbReference type="SMART" id="SM00355"/>
    </source>
</evidence>
<dbReference type="Proteomes" id="UP000297716">
    <property type="component" value="Unassembled WGS sequence"/>
</dbReference>
<evidence type="ECO:0000256" key="1">
    <source>
        <dbReference type="SAM" id="MobiDB-lite"/>
    </source>
</evidence>
<organism evidence="3 4">
    <name type="scientific">Xylaria hypoxylon</name>
    <dbReference type="NCBI Taxonomy" id="37992"/>
    <lineage>
        <taxon>Eukaryota</taxon>
        <taxon>Fungi</taxon>
        <taxon>Dikarya</taxon>
        <taxon>Ascomycota</taxon>
        <taxon>Pezizomycotina</taxon>
        <taxon>Sordariomycetes</taxon>
        <taxon>Xylariomycetidae</taxon>
        <taxon>Xylariales</taxon>
        <taxon>Xylariaceae</taxon>
        <taxon>Xylaria</taxon>
    </lineage>
</organism>
<name>A0A4Z0YXX2_9PEZI</name>